<proteinExistence type="predicted"/>
<feature type="region of interest" description="Disordered" evidence="1">
    <location>
        <begin position="159"/>
        <end position="185"/>
    </location>
</feature>
<dbReference type="Proteomes" id="UP000250235">
    <property type="component" value="Unassembled WGS sequence"/>
</dbReference>
<evidence type="ECO:0000313" key="2">
    <source>
        <dbReference type="EMBL" id="KZV38930.1"/>
    </source>
</evidence>
<evidence type="ECO:0000313" key="3">
    <source>
        <dbReference type="Proteomes" id="UP000250235"/>
    </source>
</evidence>
<dbReference type="AlphaFoldDB" id="A0A2Z7C3B5"/>
<evidence type="ECO:0000256" key="1">
    <source>
        <dbReference type="SAM" id="MobiDB-lite"/>
    </source>
</evidence>
<accession>A0A2Z7C3B5</accession>
<protein>
    <submittedName>
        <fullName evidence="2">Uncharacterized protein</fullName>
    </submittedName>
</protein>
<keyword evidence="3" id="KW-1185">Reference proteome</keyword>
<dbReference type="OrthoDB" id="1751168at2759"/>
<sequence>MAESFFVNTLQVDFESVLAMEHNGMVRIFKSLEDTWLKGFLEASNSVYEGAVTEFFVNAKVIAGTIFSFVANRKMVITKDMFTVAFGLPTEGIIFLAPSKKKEMKMEFRLVHDIVAKELCEKAGSFDVVTSEKFDLMVAITAGLKTTLALETRAGDESLACGPEGHVKTTPEQAERIDGSDSNGVEHEGLRARKFTDGCPEGTTYEIEDLVEHVERTEQEERSNQFEKEIAINEADIVMRSGATASTLPLISRQSTSRGTLPTGNSGKREHAECQLRVYDQWHRFRTGYRLDKISSMEFLTDFAKVENKLLPWAEMDKVSELLQRRDPIWYKLVELLLQEAVAKH</sequence>
<name>A0A2Z7C3B5_9LAMI</name>
<dbReference type="EMBL" id="KV001424">
    <property type="protein sequence ID" value="KZV38930.1"/>
    <property type="molecule type" value="Genomic_DNA"/>
</dbReference>
<reference evidence="2 3" key="1">
    <citation type="journal article" date="2015" name="Proc. Natl. Acad. Sci. U.S.A.">
        <title>The resurrection genome of Boea hygrometrica: A blueprint for survival of dehydration.</title>
        <authorList>
            <person name="Xiao L."/>
            <person name="Yang G."/>
            <person name="Zhang L."/>
            <person name="Yang X."/>
            <person name="Zhao S."/>
            <person name="Ji Z."/>
            <person name="Zhou Q."/>
            <person name="Hu M."/>
            <person name="Wang Y."/>
            <person name="Chen M."/>
            <person name="Xu Y."/>
            <person name="Jin H."/>
            <person name="Xiao X."/>
            <person name="Hu G."/>
            <person name="Bao F."/>
            <person name="Hu Y."/>
            <person name="Wan P."/>
            <person name="Li L."/>
            <person name="Deng X."/>
            <person name="Kuang T."/>
            <person name="Xiang C."/>
            <person name="Zhu J.K."/>
            <person name="Oliver M.J."/>
            <person name="He Y."/>
        </authorList>
    </citation>
    <scope>NUCLEOTIDE SEQUENCE [LARGE SCALE GENOMIC DNA]</scope>
    <source>
        <strain evidence="3">cv. XS01</strain>
    </source>
</reference>
<feature type="compositionally biased region" description="Polar residues" evidence="1">
    <location>
        <begin position="248"/>
        <end position="266"/>
    </location>
</feature>
<feature type="compositionally biased region" description="Basic and acidic residues" evidence="1">
    <location>
        <begin position="165"/>
        <end position="185"/>
    </location>
</feature>
<gene>
    <name evidence="2" type="ORF">F511_41568</name>
</gene>
<organism evidence="2 3">
    <name type="scientific">Dorcoceras hygrometricum</name>
    <dbReference type="NCBI Taxonomy" id="472368"/>
    <lineage>
        <taxon>Eukaryota</taxon>
        <taxon>Viridiplantae</taxon>
        <taxon>Streptophyta</taxon>
        <taxon>Embryophyta</taxon>
        <taxon>Tracheophyta</taxon>
        <taxon>Spermatophyta</taxon>
        <taxon>Magnoliopsida</taxon>
        <taxon>eudicotyledons</taxon>
        <taxon>Gunneridae</taxon>
        <taxon>Pentapetalae</taxon>
        <taxon>asterids</taxon>
        <taxon>lamiids</taxon>
        <taxon>Lamiales</taxon>
        <taxon>Gesneriaceae</taxon>
        <taxon>Didymocarpoideae</taxon>
        <taxon>Trichosporeae</taxon>
        <taxon>Loxocarpinae</taxon>
        <taxon>Dorcoceras</taxon>
    </lineage>
</organism>
<feature type="region of interest" description="Disordered" evidence="1">
    <location>
        <begin position="248"/>
        <end position="269"/>
    </location>
</feature>